<evidence type="ECO:0000256" key="9">
    <source>
        <dbReference type="ARBA" id="ARBA00023204"/>
    </source>
</evidence>
<evidence type="ECO:0000256" key="3">
    <source>
        <dbReference type="ARBA" id="ARBA00022741"/>
    </source>
</evidence>
<comment type="function">
    <text evidence="13">Couples transcription and DNA repair by recognizing RNA polymerase (RNAP) stalled at DNA lesions. Mediates ATP-dependent release of RNAP and its truncated transcript from the DNA, and recruitment of nucleotide excision repair machinery to the damaged site.</text>
</comment>
<sequence length="1191" mass="136010">MTLQPLLNNIHNGIKSLSIGGLWGSSKAYLIALMQQERPTPCLIVTPSQKEAEEFYEDLICFQHKGILPTAQEHIHLYSQWNVAPYDHASPHREIVSERLAILEKLVDKQALIIVTPVEALMQRTLPRSALNEFTILLEVGEELDRDELTTALIDTGYKHTHLVENRGEFSVRGGIIDIFPSLSQNPIRLEFFGDEIEAIREFDPETQRSYQSQDMVFLLPMCEIILADSTCAAAKEQIEEYVSEVGASYNALKLLMDHIDQKIFFPGIEWYAPYFHGRLETLFDYLPPETLLFLDEFSEIENASHKFQHTIERNFRQTEERGFLVPVPEKLFLSPNDLASQIQQRQRITLQLLELHNALTLEANADAPLSFGDDPEKEFYGADSRYNIPTRSIDWAYTILSSEKGAEEKEQHIAATTTRLREWLEDGQQIFIASYTEHQAKRLAEILQEHHVPARLVLEPQPSQKSQEKNRPASPEAIIIVGTLNCGFIFPLQRLIWLNEDELLSKKTVRRRHLQRKPVTPQMTLGELELNDYVVHVDHGIGVYLGLKKITVQRIAMECLHLEYSGGDKLYVPIDRLDLVQKYKGADQRRPKIDKLGGTNWARVKERVKASVEKMAQNLLEIYAARQALPGQQFAIDDHLYREFEASFEYEETPDQAKAIEAVARDMDSPKPMDRLVCGDVGYGKTEVAMRAAFRAVLNGKQVALLVPTTLLAQQHYQTFSARFAAYPVNVGLLSRFKTRKEQQEIIKGLKEGVVDIVIGTHRLLQSDIGFKDLGLVIIDEEQRFGVSHKEKIRQYRKLVDVLTLTATPIPRTLHISLMGVRDLSIIETPPEGRLAVRTYVLRFDDDVIYEAINNEIQRGGQVFFIHNKVETIDGIALRVSRVVPHARVAVAHGQLKEHELEKIMLRFINKEIDVLMSTTIVESGLDIPSVNTIIINRAHEFGLSQLYQLRGRIGRSKERAHAYLLIPDEKLLSSDAKKRLRVIQELSELGSGFRLATHDLEIRGAGNLLGAEQTGHIAALGFDMYCQIIDQTVKEIQGIPLDEEFYPQIDMQVSAHFPEEYIPDIHQRLEMYKRLMSSKDYSQLMDVEEEIKDRYGKLPQEAQNIVLLAELKLLAAQLRIQQIQAVEGPAVKVLFDDSSPVSPEHIRRVLKHPDNQIRHPSARALVIPTRRLKNAEKIEYVRNILQNFQ</sequence>
<dbReference type="SMART" id="SM00487">
    <property type="entry name" value="DEXDc"/>
    <property type="match status" value="1"/>
</dbReference>
<evidence type="ECO:0000256" key="11">
    <source>
        <dbReference type="ARBA" id="ARBA00061399"/>
    </source>
</evidence>
<evidence type="ECO:0000256" key="1">
    <source>
        <dbReference type="ARBA" id="ARBA00004496"/>
    </source>
</evidence>
<name>A0A081C8D3_VECG1</name>
<dbReference type="PANTHER" id="PTHR47964:SF1">
    <property type="entry name" value="ATP-DEPENDENT DNA HELICASE HOMOLOG RECG, CHLOROPLASTIC"/>
    <property type="match status" value="1"/>
</dbReference>
<dbReference type="AlphaFoldDB" id="A0A081C8D3"/>
<dbReference type="InterPro" id="IPR011545">
    <property type="entry name" value="DEAD/DEAH_box_helicase_dom"/>
</dbReference>
<evidence type="ECO:0000256" key="2">
    <source>
        <dbReference type="ARBA" id="ARBA00022490"/>
    </source>
</evidence>
<dbReference type="Pfam" id="PF17757">
    <property type="entry name" value="UvrB_inter"/>
    <property type="match status" value="1"/>
</dbReference>
<dbReference type="GO" id="GO:0003678">
    <property type="term" value="F:DNA helicase activity"/>
    <property type="evidence" value="ECO:0007669"/>
    <property type="project" value="TreeGrafter"/>
</dbReference>
<dbReference type="PROSITE" id="PS51192">
    <property type="entry name" value="HELICASE_ATP_BIND_1"/>
    <property type="match status" value="1"/>
</dbReference>
<keyword evidence="9 13" id="KW-0234">DNA repair</keyword>
<dbReference type="HOGENOM" id="CLU_005122_1_3_0"/>
<dbReference type="EC" id="3.6.4.-" evidence="13"/>
<dbReference type="PANTHER" id="PTHR47964">
    <property type="entry name" value="ATP-DEPENDENT DNA HELICASE HOMOLOG RECG, CHLOROPLASTIC"/>
    <property type="match status" value="1"/>
</dbReference>
<keyword evidence="2 13" id="KW-0963">Cytoplasm</keyword>
<dbReference type="InterPro" id="IPR037235">
    <property type="entry name" value="TRCF-like_C_D7"/>
</dbReference>
<dbReference type="InterPro" id="IPR027417">
    <property type="entry name" value="P-loop_NTPase"/>
</dbReference>
<dbReference type="Gene3D" id="2.40.10.170">
    <property type="match status" value="1"/>
</dbReference>
<dbReference type="HAMAP" id="MF_00969">
    <property type="entry name" value="TRCF"/>
    <property type="match status" value="1"/>
</dbReference>
<keyword evidence="4 13" id="KW-0227">DNA damage</keyword>
<dbReference type="CDD" id="cd17991">
    <property type="entry name" value="DEXHc_TRCF"/>
    <property type="match status" value="1"/>
</dbReference>
<dbReference type="Pfam" id="PF03461">
    <property type="entry name" value="TRCF"/>
    <property type="match status" value="1"/>
</dbReference>
<comment type="subcellular location">
    <subcellularLocation>
        <location evidence="1 13">Cytoplasm</location>
    </subcellularLocation>
</comment>
<dbReference type="NCBIfam" id="TIGR00580">
    <property type="entry name" value="mfd"/>
    <property type="match status" value="1"/>
</dbReference>
<dbReference type="Pfam" id="PF02559">
    <property type="entry name" value="CarD_TRCF_RID"/>
    <property type="match status" value="1"/>
</dbReference>
<dbReference type="SUPFAM" id="SSF52540">
    <property type="entry name" value="P-loop containing nucleoside triphosphate hydrolases"/>
    <property type="match status" value="4"/>
</dbReference>
<dbReference type="EMBL" id="DF820475">
    <property type="protein sequence ID" value="GAK60838.1"/>
    <property type="molecule type" value="Genomic_DNA"/>
</dbReference>
<dbReference type="InterPro" id="IPR014001">
    <property type="entry name" value="Helicase_ATP-bd"/>
</dbReference>
<dbReference type="Proteomes" id="UP000030661">
    <property type="component" value="Unassembled WGS sequence"/>
</dbReference>
<dbReference type="InterPro" id="IPR041471">
    <property type="entry name" value="UvrB_inter"/>
</dbReference>
<dbReference type="InterPro" id="IPR047112">
    <property type="entry name" value="RecG/Mfd"/>
</dbReference>
<dbReference type="Gene3D" id="3.90.1150.50">
    <property type="entry name" value="Transcription-repair-coupling factor, D7 domain"/>
    <property type="match status" value="1"/>
</dbReference>
<keyword evidence="6" id="KW-0347">Helicase</keyword>
<keyword evidence="3 13" id="KW-0547">Nucleotide-binding</keyword>
<gene>
    <name evidence="13" type="primary">mfd</name>
    <name evidence="16" type="ORF">U27_00736</name>
</gene>
<dbReference type="GO" id="GO:0003684">
    <property type="term" value="F:damaged DNA binding"/>
    <property type="evidence" value="ECO:0007669"/>
    <property type="project" value="InterPro"/>
</dbReference>
<dbReference type="GO" id="GO:0016787">
    <property type="term" value="F:hydrolase activity"/>
    <property type="evidence" value="ECO:0007669"/>
    <property type="project" value="UniProtKB-KW"/>
</dbReference>
<evidence type="ECO:0000256" key="4">
    <source>
        <dbReference type="ARBA" id="ARBA00022763"/>
    </source>
</evidence>
<proteinExistence type="inferred from homology"/>
<organism evidence="16 17">
    <name type="scientific">Vecturithrix granuli</name>
    <dbReference type="NCBI Taxonomy" id="1499967"/>
    <lineage>
        <taxon>Bacteria</taxon>
        <taxon>Candidatus Moduliflexota</taxon>
        <taxon>Candidatus Vecturitrichia</taxon>
        <taxon>Candidatus Vecturitrichales</taxon>
        <taxon>Candidatus Vecturitrichaceae</taxon>
        <taxon>Candidatus Vecturithrix</taxon>
    </lineage>
</organism>
<dbReference type="SMART" id="SM00490">
    <property type="entry name" value="HELICc"/>
    <property type="match status" value="1"/>
</dbReference>
<dbReference type="Gene3D" id="3.40.50.300">
    <property type="entry name" value="P-loop containing nucleotide triphosphate hydrolases"/>
    <property type="match status" value="2"/>
</dbReference>
<dbReference type="InterPro" id="IPR003711">
    <property type="entry name" value="CarD-like/TRCF_RID"/>
</dbReference>
<evidence type="ECO:0000313" key="17">
    <source>
        <dbReference type="Proteomes" id="UP000030661"/>
    </source>
</evidence>
<evidence type="ECO:0000256" key="10">
    <source>
        <dbReference type="ARBA" id="ARBA00061104"/>
    </source>
</evidence>
<evidence type="ECO:0000256" key="8">
    <source>
        <dbReference type="ARBA" id="ARBA00023125"/>
    </source>
</evidence>
<dbReference type="Pfam" id="PF00271">
    <property type="entry name" value="Helicase_C"/>
    <property type="match status" value="1"/>
</dbReference>
<dbReference type="InterPro" id="IPR005118">
    <property type="entry name" value="TRCF_C"/>
</dbReference>
<dbReference type="SMART" id="SM00982">
    <property type="entry name" value="TRCF"/>
    <property type="match status" value="1"/>
</dbReference>
<dbReference type="eggNOG" id="COG1197">
    <property type="taxonomic scope" value="Bacteria"/>
</dbReference>
<reference evidence="16 17" key="1">
    <citation type="journal article" date="2015" name="PeerJ">
        <title>First genomic representation of candidate bacterial phylum KSB3 points to enhanced environmental sensing as a trigger of wastewater bulking.</title>
        <authorList>
            <person name="Sekiguchi Y."/>
            <person name="Ohashi A."/>
            <person name="Parks D.H."/>
            <person name="Yamauchi T."/>
            <person name="Tyson G.W."/>
            <person name="Hugenholtz P."/>
        </authorList>
    </citation>
    <scope>NUCLEOTIDE SEQUENCE [LARGE SCALE GENOMIC DNA]</scope>
</reference>
<comment type="similarity">
    <text evidence="10 13">In the N-terminal section; belongs to the UvrB family.</text>
</comment>
<evidence type="ECO:0000256" key="13">
    <source>
        <dbReference type="HAMAP-Rule" id="MF_00969"/>
    </source>
</evidence>
<dbReference type="GO" id="GO:0006355">
    <property type="term" value="P:regulation of DNA-templated transcription"/>
    <property type="evidence" value="ECO:0007669"/>
    <property type="project" value="UniProtKB-UniRule"/>
</dbReference>
<evidence type="ECO:0000259" key="15">
    <source>
        <dbReference type="PROSITE" id="PS51194"/>
    </source>
</evidence>
<dbReference type="InterPro" id="IPR004576">
    <property type="entry name" value="Mfd"/>
</dbReference>
<dbReference type="PROSITE" id="PS51194">
    <property type="entry name" value="HELICASE_CTER"/>
    <property type="match status" value="1"/>
</dbReference>
<evidence type="ECO:0000256" key="5">
    <source>
        <dbReference type="ARBA" id="ARBA00022801"/>
    </source>
</evidence>
<feature type="domain" description="Helicase C-terminal" evidence="15">
    <location>
        <begin position="846"/>
        <end position="1003"/>
    </location>
</feature>
<keyword evidence="8 13" id="KW-0238">DNA-binding</keyword>
<keyword evidence="7 13" id="KW-0067">ATP-binding</keyword>
<dbReference type="GO" id="GO:0000716">
    <property type="term" value="P:transcription-coupled nucleotide-excision repair, DNA damage recognition"/>
    <property type="evidence" value="ECO:0007669"/>
    <property type="project" value="UniProtKB-UniRule"/>
</dbReference>
<dbReference type="SUPFAM" id="SSF143517">
    <property type="entry name" value="TRCF domain-like"/>
    <property type="match status" value="1"/>
</dbReference>
<dbReference type="GO" id="GO:0005524">
    <property type="term" value="F:ATP binding"/>
    <property type="evidence" value="ECO:0007669"/>
    <property type="project" value="UniProtKB-UniRule"/>
</dbReference>
<dbReference type="InterPro" id="IPR001650">
    <property type="entry name" value="Helicase_C-like"/>
</dbReference>
<evidence type="ECO:0000313" key="16">
    <source>
        <dbReference type="EMBL" id="GAK60838.1"/>
    </source>
</evidence>
<dbReference type="GO" id="GO:0005737">
    <property type="term" value="C:cytoplasm"/>
    <property type="evidence" value="ECO:0007669"/>
    <property type="project" value="UniProtKB-SubCell"/>
</dbReference>
<keyword evidence="17" id="KW-1185">Reference proteome</keyword>
<evidence type="ECO:0000256" key="6">
    <source>
        <dbReference type="ARBA" id="ARBA00022806"/>
    </source>
</evidence>
<keyword evidence="5 13" id="KW-0378">Hydrolase</keyword>
<dbReference type="InterPro" id="IPR036101">
    <property type="entry name" value="CarD-like/TRCF_RID_sf"/>
</dbReference>
<accession>A0A081C8D3</accession>
<dbReference type="SUPFAM" id="SSF141259">
    <property type="entry name" value="CarD-like"/>
    <property type="match status" value="1"/>
</dbReference>
<dbReference type="SMART" id="SM01058">
    <property type="entry name" value="CarD_TRCF"/>
    <property type="match status" value="1"/>
</dbReference>
<comment type="similarity">
    <text evidence="11 13">In the C-terminal section; belongs to the helicase family. RecG subfamily.</text>
</comment>
<dbReference type="Pfam" id="PF00270">
    <property type="entry name" value="DEAD"/>
    <property type="match status" value="1"/>
</dbReference>
<dbReference type="Gene3D" id="3.30.2060.10">
    <property type="entry name" value="Penicillin-binding protein 1b domain"/>
    <property type="match status" value="1"/>
</dbReference>
<protein>
    <recommendedName>
        <fullName evidence="12 13">Transcription-repair-coupling factor</fullName>
        <shortName evidence="13">TRCF</shortName>
        <ecNumber evidence="13">3.6.4.-</ecNumber>
    </recommendedName>
</protein>
<evidence type="ECO:0000256" key="7">
    <source>
        <dbReference type="ARBA" id="ARBA00022840"/>
    </source>
</evidence>
<dbReference type="STRING" id="1499967.U27_00736"/>
<dbReference type="FunFam" id="3.40.50.300:FF:000546">
    <property type="entry name" value="Transcription-repair-coupling factor"/>
    <property type="match status" value="1"/>
</dbReference>
<evidence type="ECO:0000256" key="12">
    <source>
        <dbReference type="ARBA" id="ARBA00070128"/>
    </source>
</evidence>
<dbReference type="Gene3D" id="3.40.50.11180">
    <property type="match status" value="1"/>
</dbReference>
<evidence type="ECO:0000259" key="14">
    <source>
        <dbReference type="PROSITE" id="PS51192"/>
    </source>
</evidence>
<feature type="domain" description="Helicase ATP-binding" evidence="14">
    <location>
        <begin position="667"/>
        <end position="828"/>
    </location>
</feature>